<dbReference type="Gene3D" id="3.10.450.50">
    <property type="match status" value="1"/>
</dbReference>
<dbReference type="Pfam" id="PF02810">
    <property type="entry name" value="SEC-C"/>
    <property type="match status" value="1"/>
</dbReference>
<evidence type="ECO:0000313" key="1">
    <source>
        <dbReference type="EMBL" id="TBO31231.1"/>
    </source>
</evidence>
<gene>
    <name evidence="1" type="ORF">EYS42_08260</name>
</gene>
<dbReference type="AlphaFoldDB" id="A0A4Q9GYD8"/>
<dbReference type="EMBL" id="SIXI01000003">
    <property type="protein sequence ID" value="TBO31231.1"/>
    <property type="molecule type" value="Genomic_DNA"/>
</dbReference>
<protein>
    <submittedName>
        <fullName evidence="1">YecA family protein</fullName>
    </submittedName>
</protein>
<dbReference type="Proteomes" id="UP000292120">
    <property type="component" value="Unassembled WGS sequence"/>
</dbReference>
<comment type="caution">
    <text evidence="1">The sequence shown here is derived from an EMBL/GenBank/DDBJ whole genome shotgun (WGS) entry which is preliminary data.</text>
</comment>
<sequence length="238" mass="26475">MSAAPTLTDAEIHEIDELLALVPEPYETLDAVILDGYLCGVLVQPVQLPPEQWLPPIFGTEGIPEVGPKWSQKQHDRLVQLIQRRYDELLHGILEDGWFDPLVPLVEDEDGQVLTGKDAFEGIGYWVAGFEWALANFPQLEEAALSGVPDLLDSLWRHLPDQDDTQKAMTKALDEEHPLKNMDEAIEALVFDVVDLAGIGIAERHKVQQVVRDQPKTGRNDPCPCGSGKKYKNCHGAN</sequence>
<name>A0A4Q9GYD8_9BURK</name>
<accession>A0A4Q9GYD8</accession>
<proteinExistence type="predicted"/>
<keyword evidence="2" id="KW-1185">Reference proteome</keyword>
<dbReference type="SUPFAM" id="SSF101327">
    <property type="entry name" value="YgfB-like"/>
    <property type="match status" value="1"/>
</dbReference>
<organism evidence="1 2">
    <name type="scientific">Aquabacterium lacunae</name>
    <dbReference type="NCBI Taxonomy" id="2528630"/>
    <lineage>
        <taxon>Bacteria</taxon>
        <taxon>Pseudomonadati</taxon>
        <taxon>Pseudomonadota</taxon>
        <taxon>Betaproteobacteria</taxon>
        <taxon>Burkholderiales</taxon>
        <taxon>Aquabacterium</taxon>
    </lineage>
</organism>
<reference evidence="1 2" key="1">
    <citation type="submission" date="2019-02" db="EMBL/GenBank/DDBJ databases">
        <title>Aquabacterium sp. strain KMB7.</title>
        <authorList>
            <person name="Chen W.-M."/>
        </authorList>
    </citation>
    <scope>NUCLEOTIDE SEQUENCE [LARGE SCALE GENOMIC DNA]</scope>
    <source>
        <strain evidence="1 2">KMB7</strain>
    </source>
</reference>
<dbReference type="SUPFAM" id="SSF103642">
    <property type="entry name" value="Sec-C motif"/>
    <property type="match status" value="1"/>
</dbReference>
<dbReference type="NCBIfam" id="TIGR02292">
    <property type="entry name" value="ygfB_yecA"/>
    <property type="match status" value="1"/>
</dbReference>
<dbReference type="InterPro" id="IPR036255">
    <property type="entry name" value="YgfB-like_sf"/>
</dbReference>
<dbReference type="InterPro" id="IPR011978">
    <property type="entry name" value="YgfB-like"/>
</dbReference>
<dbReference type="InterPro" id="IPR004027">
    <property type="entry name" value="SEC_C_motif"/>
</dbReference>
<dbReference type="RefSeq" id="WP_130967678.1">
    <property type="nucleotide sequence ID" value="NZ_SIXI01000003.1"/>
</dbReference>
<dbReference type="OrthoDB" id="570299at2"/>
<dbReference type="PANTHER" id="PTHR33747">
    <property type="entry name" value="UPF0225 PROTEIN SCO1677"/>
    <property type="match status" value="1"/>
</dbReference>
<dbReference type="PANTHER" id="PTHR33747:SF1">
    <property type="entry name" value="ADENYLATE CYCLASE-ASSOCIATED CAP C-TERMINAL DOMAIN-CONTAINING PROTEIN"/>
    <property type="match status" value="1"/>
</dbReference>
<dbReference type="Pfam" id="PF03695">
    <property type="entry name" value="UPF0149"/>
    <property type="match status" value="1"/>
</dbReference>
<evidence type="ECO:0000313" key="2">
    <source>
        <dbReference type="Proteomes" id="UP000292120"/>
    </source>
</evidence>